<dbReference type="PANTHER" id="PTHR11846:SF0">
    <property type="entry name" value="ADENYLOSUCCINATE SYNTHETASE"/>
    <property type="match status" value="1"/>
</dbReference>
<dbReference type="EMBL" id="CP013695">
    <property type="protein sequence ID" value="ALU31722.1"/>
    <property type="molecule type" value="Genomic_DNA"/>
</dbReference>
<evidence type="ECO:0000259" key="9">
    <source>
        <dbReference type="PROSITE" id="PS00300"/>
    </source>
</evidence>
<feature type="binding site" description="in other chain" evidence="7">
    <location>
        <position position="251"/>
    </location>
    <ligand>
        <name>IMP</name>
        <dbReference type="ChEBI" id="CHEBI:58053"/>
        <note>ligand shared between dimeric partners</note>
    </ligand>
</feature>
<evidence type="ECO:0000313" key="12">
    <source>
        <dbReference type="Proteomes" id="UP000060043"/>
    </source>
</evidence>
<evidence type="ECO:0000256" key="8">
    <source>
        <dbReference type="RuleBase" id="RU000520"/>
    </source>
</evidence>
<feature type="binding site" evidence="7">
    <location>
        <begin position="319"/>
        <end position="321"/>
    </location>
    <ligand>
        <name>GTP</name>
        <dbReference type="ChEBI" id="CHEBI:37565"/>
    </ligand>
</feature>
<keyword evidence="7" id="KW-0963">Cytoplasm</keyword>
<evidence type="ECO:0000313" key="13">
    <source>
        <dbReference type="Proteomes" id="UP000065473"/>
    </source>
</evidence>
<dbReference type="PANTHER" id="PTHR11846">
    <property type="entry name" value="ADENYLOSUCCINATE SYNTHETASE"/>
    <property type="match status" value="1"/>
</dbReference>
<comment type="pathway">
    <text evidence="7 8">Purine metabolism; AMP biosynthesis via de novo pathway; AMP from IMP: step 1/2.</text>
</comment>
<evidence type="ECO:0000256" key="7">
    <source>
        <dbReference type="HAMAP-Rule" id="MF_00011"/>
    </source>
</evidence>
<feature type="active site" description="Proton donor" evidence="7">
    <location>
        <position position="41"/>
    </location>
</feature>
<dbReference type="EC" id="6.3.4.4" evidence="7 8"/>
<dbReference type="GO" id="GO:0044208">
    <property type="term" value="P:'de novo' AMP biosynthetic process"/>
    <property type="evidence" value="ECO:0007669"/>
    <property type="project" value="UniProtKB-UniRule"/>
</dbReference>
<feature type="binding site" evidence="7">
    <location>
        <position position="253"/>
    </location>
    <ligand>
        <name>GTP</name>
        <dbReference type="ChEBI" id="CHEBI:37565"/>
    </ligand>
</feature>
<dbReference type="GO" id="GO:0005525">
    <property type="term" value="F:GTP binding"/>
    <property type="evidence" value="ECO:0007669"/>
    <property type="project" value="UniProtKB-UniRule"/>
</dbReference>
<feature type="binding site" description="in other chain" evidence="7">
    <location>
        <begin position="38"/>
        <end position="41"/>
    </location>
    <ligand>
        <name>IMP</name>
        <dbReference type="ChEBI" id="CHEBI:58053"/>
        <note>ligand shared between dimeric partners</note>
    </ligand>
</feature>
<sequence length="337" mass="37211">MLSVVVGGFFGDEGKGKIVAYLGLKDSPSIGVRTGSINAGHTVSYNGRQWKVRIIPSLFVNKNVKLFLAPGALTSINLLFNEAKETDSLDRLYIDPHVGIITDEEIKEERSDEYLIKNIGSTGQGVGYAEAKRVLRKLKLAKDYRELEKYLINVPEELLLGIERGDNILVEGTQGTFLSLYHGEYPYTTSRNTTASGILSEAGIGPKYVDEIIVVFKSYVTRVGEGPLEGEISWEEAQKMGIAEVATVTGRKRRSAPFNVKLAKESLKINSATQIAITKLDTIFKDAKGVREYQKLPSNAKKWIEELETELKVPITLIGTGEDALDVIDLRTEKIGE</sequence>
<evidence type="ECO:0000313" key="11">
    <source>
        <dbReference type="EMBL" id="ALU31722.1"/>
    </source>
</evidence>
<feature type="binding site" evidence="7">
    <location>
        <position position="12"/>
    </location>
    <ligand>
        <name>Mg(2+)</name>
        <dbReference type="ChEBI" id="CHEBI:18420"/>
    </ligand>
</feature>
<dbReference type="GO" id="GO:0004019">
    <property type="term" value="F:adenylosuccinate synthase activity"/>
    <property type="evidence" value="ECO:0007669"/>
    <property type="project" value="UniProtKB-UniRule"/>
</dbReference>
<dbReference type="STRING" id="1435377.SUSAZ_03190"/>
<feature type="binding site" description="in other chain" evidence="7">
    <location>
        <position position="174"/>
    </location>
    <ligand>
        <name>IMP</name>
        <dbReference type="ChEBI" id="CHEBI:58053"/>
        <note>ligand shared between dimeric partners</note>
    </ligand>
</feature>
<dbReference type="UniPathway" id="UPA00075">
    <property type="reaction ID" value="UER00335"/>
</dbReference>
<evidence type="ECO:0000256" key="2">
    <source>
        <dbReference type="ARBA" id="ARBA00022723"/>
    </source>
</evidence>
<comment type="subcellular location">
    <subcellularLocation>
        <location evidence="7">Cytoplasm</location>
    </subcellularLocation>
</comment>
<dbReference type="GO" id="GO:0000287">
    <property type="term" value="F:magnesium ion binding"/>
    <property type="evidence" value="ECO:0007669"/>
    <property type="project" value="UniProtKB-UniRule"/>
</dbReference>
<accession>A0A0U3FEW1</accession>
<dbReference type="PaxDb" id="1435377-SUSAZ_03190"/>
<dbReference type="Gene3D" id="3.90.170.10">
    <property type="entry name" value="Adenylosuccinate Synthetase, subunit A, domain 3"/>
    <property type="match status" value="2"/>
</dbReference>
<evidence type="ECO:0000256" key="1">
    <source>
        <dbReference type="ARBA" id="ARBA00022598"/>
    </source>
</evidence>
<feature type="binding site" description="in other chain" evidence="7">
    <location>
        <begin position="12"/>
        <end position="15"/>
    </location>
    <ligand>
        <name>IMP</name>
        <dbReference type="ChEBI" id="CHEBI:58053"/>
        <note>ligand shared between dimeric partners</note>
    </ligand>
</feature>
<dbReference type="GO" id="GO:0005737">
    <property type="term" value="C:cytoplasm"/>
    <property type="evidence" value="ECO:0007669"/>
    <property type="project" value="UniProtKB-SubCell"/>
</dbReference>
<feature type="binding site" description="in other chain" evidence="7">
    <location>
        <position position="122"/>
    </location>
    <ligand>
        <name>IMP</name>
        <dbReference type="ChEBI" id="CHEBI:58053"/>
        <note>ligand shared between dimeric partners</note>
    </ligand>
</feature>
<dbReference type="RefSeq" id="WP_011277590.1">
    <property type="nucleotide sequence ID" value="NZ_BHWZ01000001.1"/>
</dbReference>
<keyword evidence="4 7" id="KW-0658">Purine biosynthesis</keyword>
<dbReference type="PROSITE" id="PS00300">
    <property type="entry name" value="SRP54"/>
    <property type="match status" value="1"/>
</dbReference>
<evidence type="ECO:0000256" key="6">
    <source>
        <dbReference type="ARBA" id="ARBA00023134"/>
    </source>
</evidence>
<keyword evidence="1 7" id="KW-0436">Ligase</keyword>
<dbReference type="InterPro" id="IPR042109">
    <property type="entry name" value="Adenylosuccinate_synth_dom1"/>
</dbReference>
<comment type="catalytic activity">
    <reaction evidence="7 8">
        <text>IMP + L-aspartate + GTP = N(6)-(1,2-dicarboxyethyl)-AMP + GDP + phosphate + 2 H(+)</text>
        <dbReference type="Rhea" id="RHEA:15753"/>
        <dbReference type="ChEBI" id="CHEBI:15378"/>
        <dbReference type="ChEBI" id="CHEBI:29991"/>
        <dbReference type="ChEBI" id="CHEBI:37565"/>
        <dbReference type="ChEBI" id="CHEBI:43474"/>
        <dbReference type="ChEBI" id="CHEBI:57567"/>
        <dbReference type="ChEBI" id="CHEBI:58053"/>
        <dbReference type="ChEBI" id="CHEBI:58189"/>
        <dbReference type="EC" id="6.3.4.4"/>
    </reaction>
</comment>
<evidence type="ECO:0000256" key="4">
    <source>
        <dbReference type="ARBA" id="ARBA00022755"/>
    </source>
</evidence>
<feature type="active site" description="Proton acceptor" evidence="7">
    <location>
        <position position="12"/>
    </location>
</feature>
<feature type="binding site" evidence="7">
    <location>
        <position position="136"/>
    </location>
    <ligand>
        <name>IMP</name>
        <dbReference type="ChEBI" id="CHEBI:58053"/>
        <note>ligand shared between dimeric partners</note>
    </ligand>
</feature>
<dbReference type="EMBL" id="CP013694">
    <property type="protein sequence ID" value="ALU28995.1"/>
    <property type="molecule type" value="Genomic_DNA"/>
</dbReference>
<keyword evidence="3 7" id="KW-0547">Nucleotide-binding</keyword>
<protein>
    <recommendedName>
        <fullName evidence="7 8">Adenylosuccinate synthetase</fullName>
        <shortName evidence="7">AMPSase</shortName>
        <shortName evidence="7">AdSS</shortName>
        <ecNumber evidence="7 8">6.3.4.4</ecNumber>
    </recommendedName>
    <alternativeName>
        <fullName evidence="7">IMP--aspartate ligase</fullName>
    </alternativeName>
</protein>
<comment type="similarity">
    <text evidence="7 8">Belongs to the adenylosuccinate synthetase family.</text>
</comment>
<comment type="function">
    <text evidence="7">Plays an important role in the de novo pathway of purine nucleotide biosynthesis. Catalyzes the first committed step in the biosynthesis of AMP from IMP.</text>
</comment>
<keyword evidence="6 7" id="KW-0342">GTP-binding</keyword>
<dbReference type="InterPro" id="IPR042111">
    <property type="entry name" value="Adenylosuccinate_synth_dom3"/>
</dbReference>
<feature type="binding site" evidence="7">
    <location>
        <position position="40"/>
    </location>
    <ligand>
        <name>Mg(2+)</name>
        <dbReference type="ChEBI" id="CHEBI:18420"/>
    </ligand>
</feature>
<evidence type="ECO:0000256" key="3">
    <source>
        <dbReference type="ARBA" id="ARBA00022741"/>
    </source>
</evidence>
<dbReference type="SMART" id="SM00788">
    <property type="entry name" value="Adenylsucc_synt"/>
    <property type="match status" value="1"/>
</dbReference>
<dbReference type="InterPro" id="IPR018220">
    <property type="entry name" value="Adenylosuccin_syn_GTP-bd"/>
</dbReference>
<dbReference type="GO" id="GO:0046040">
    <property type="term" value="P:IMP metabolic process"/>
    <property type="evidence" value="ECO:0007669"/>
    <property type="project" value="TreeGrafter"/>
</dbReference>
<dbReference type="Gene3D" id="3.40.440.10">
    <property type="entry name" value="Adenylosuccinate Synthetase, subunit A, domain 1"/>
    <property type="match status" value="2"/>
</dbReference>
<dbReference type="AlphaFoldDB" id="A0A0U3FEW1"/>
<evidence type="ECO:0000313" key="10">
    <source>
        <dbReference type="EMBL" id="ALU28995.1"/>
    </source>
</evidence>
<dbReference type="InterPro" id="IPR001114">
    <property type="entry name" value="Adenylosuccinate_synthetase"/>
</dbReference>
<comment type="cofactor">
    <cofactor evidence="7">
        <name>Mg(2+)</name>
        <dbReference type="ChEBI" id="CHEBI:18420"/>
    </cofactor>
    <text evidence="7">Binds 1 Mg(2+) ion per subunit.</text>
</comment>
<dbReference type="Pfam" id="PF00709">
    <property type="entry name" value="Adenylsucc_synt"/>
    <property type="match status" value="2"/>
</dbReference>
<dbReference type="GO" id="GO:0006614">
    <property type="term" value="P:SRP-dependent cotranslational protein targeting to membrane"/>
    <property type="evidence" value="ECO:0007669"/>
    <property type="project" value="InterPro"/>
</dbReference>
<feature type="binding site" evidence="7">
    <location>
        <begin position="11"/>
        <end position="17"/>
    </location>
    <ligand>
        <name>GTP</name>
        <dbReference type="ChEBI" id="CHEBI:37565"/>
    </ligand>
</feature>
<dbReference type="InterPro" id="IPR027417">
    <property type="entry name" value="P-loop_NTPase"/>
</dbReference>
<dbReference type="NCBIfam" id="NF003295">
    <property type="entry name" value="PRK04293.1"/>
    <property type="match status" value="1"/>
</dbReference>
<dbReference type="Proteomes" id="UP000060043">
    <property type="component" value="Chromosome"/>
</dbReference>
<feature type="binding site" evidence="7">
    <location>
        <begin position="279"/>
        <end position="281"/>
    </location>
    <ligand>
        <name>GTP</name>
        <dbReference type="ChEBI" id="CHEBI:37565"/>
    </ligand>
</feature>
<dbReference type="GeneID" id="14551223"/>
<reference evidence="12 13" key="1">
    <citation type="submission" date="2015-12" db="EMBL/GenBank/DDBJ databases">
        <title>A stable core within a dynamic pangenome in Sulfolobus acidocaldarius.</title>
        <authorList>
            <person name="Anderson R."/>
            <person name="Kouris A."/>
            <person name="Seward C."/>
            <person name="Campbell K."/>
            <person name="Whitaker R."/>
        </authorList>
    </citation>
    <scope>NUCLEOTIDE SEQUENCE [LARGE SCALE GENOMIC DNA]</scope>
    <source>
        <strain evidence="10 13">GG12-C01-09</strain>
        <strain evidence="11 12">NG05B_CO5_07</strain>
    </source>
</reference>
<feature type="binding site" evidence="7">
    <location>
        <begin position="40"/>
        <end position="42"/>
    </location>
    <ligand>
        <name>GTP</name>
        <dbReference type="ChEBI" id="CHEBI:37565"/>
    </ligand>
</feature>
<name>A0A0U3FEW1_9CREN</name>
<gene>
    <name evidence="7" type="primary">purA</name>
    <name evidence="10" type="ORF">ATY89_02870</name>
    <name evidence="11" type="ORF">ATZ20_05895</name>
</gene>
<dbReference type="PROSITE" id="PS01266">
    <property type="entry name" value="ADENYLOSUCCIN_SYN_1"/>
    <property type="match status" value="1"/>
</dbReference>
<feature type="binding site" description="in other chain" evidence="7">
    <location>
        <position position="189"/>
    </location>
    <ligand>
        <name>IMP</name>
        <dbReference type="ChEBI" id="CHEBI:58053"/>
        <note>ligand shared between dimeric partners</note>
    </ligand>
</feature>
<dbReference type="HAMAP" id="MF_00011">
    <property type="entry name" value="Adenylosucc_synth"/>
    <property type="match status" value="1"/>
</dbReference>
<dbReference type="OMA" id="FHHAKPI"/>
<evidence type="ECO:0000256" key="5">
    <source>
        <dbReference type="ARBA" id="ARBA00022842"/>
    </source>
</evidence>
<proteinExistence type="inferred from homology"/>
<feature type="domain" description="SRP54-type proteins GTP-binding" evidence="9">
    <location>
        <begin position="314"/>
        <end position="327"/>
    </location>
</feature>
<dbReference type="Proteomes" id="UP000065473">
    <property type="component" value="Chromosome"/>
</dbReference>
<dbReference type="SUPFAM" id="SSF52540">
    <property type="entry name" value="P-loop containing nucleoside triphosphate hydrolases"/>
    <property type="match status" value="1"/>
</dbReference>
<keyword evidence="5 7" id="KW-0460">Magnesium</keyword>
<comment type="subunit">
    <text evidence="7">Homodimer.</text>
</comment>
<keyword evidence="2 7" id="KW-0479">Metal-binding</keyword>
<organism evidence="11 12">
    <name type="scientific">Sulfolobus acidocaldarius</name>
    <dbReference type="NCBI Taxonomy" id="2285"/>
    <lineage>
        <taxon>Archaea</taxon>
        <taxon>Thermoproteota</taxon>
        <taxon>Thermoprotei</taxon>
        <taxon>Sulfolobales</taxon>
        <taxon>Sulfolobaceae</taxon>
        <taxon>Sulfolobus</taxon>
    </lineage>
</organism>
<dbReference type="OrthoDB" id="372247at2157"/>
<feature type="binding site" evidence="7">
    <location>
        <begin position="247"/>
        <end position="253"/>
    </location>
    <ligand>
        <name>substrate</name>
    </ligand>
</feature>
<dbReference type="InterPro" id="IPR000897">
    <property type="entry name" value="SRP54_GTPase_dom"/>
</dbReference>